<protein>
    <submittedName>
        <fullName evidence="1">Uncharacterized protein</fullName>
    </submittedName>
</protein>
<name>A0A820SF62_9BILA</name>
<dbReference type="EMBL" id="CAJOBB010031665">
    <property type="protein sequence ID" value="CAF4452460.1"/>
    <property type="molecule type" value="Genomic_DNA"/>
</dbReference>
<organism evidence="1 2">
    <name type="scientific">Adineta steineri</name>
    <dbReference type="NCBI Taxonomy" id="433720"/>
    <lineage>
        <taxon>Eukaryota</taxon>
        <taxon>Metazoa</taxon>
        <taxon>Spiralia</taxon>
        <taxon>Gnathifera</taxon>
        <taxon>Rotifera</taxon>
        <taxon>Eurotatoria</taxon>
        <taxon>Bdelloidea</taxon>
        <taxon>Adinetida</taxon>
        <taxon>Adinetidae</taxon>
        <taxon>Adineta</taxon>
    </lineage>
</organism>
<accession>A0A820SF62</accession>
<gene>
    <name evidence="1" type="ORF">KXQ929_LOCUS54036</name>
</gene>
<dbReference type="Proteomes" id="UP000663868">
    <property type="component" value="Unassembled WGS sequence"/>
</dbReference>
<feature type="non-terminal residue" evidence="1">
    <location>
        <position position="1"/>
    </location>
</feature>
<evidence type="ECO:0000313" key="1">
    <source>
        <dbReference type="EMBL" id="CAF4452460.1"/>
    </source>
</evidence>
<proteinExistence type="predicted"/>
<comment type="caution">
    <text evidence="1">The sequence shown here is derived from an EMBL/GenBank/DDBJ whole genome shotgun (WGS) entry which is preliminary data.</text>
</comment>
<sequence length="60" mass="6894">NLTKSDDNRSYACLVNNQIDNNTRQSRFKSLRIRDRSPIGPELSIPNNTEYQAQIGDIIE</sequence>
<reference evidence="1" key="1">
    <citation type="submission" date="2021-02" db="EMBL/GenBank/DDBJ databases">
        <authorList>
            <person name="Nowell W R."/>
        </authorList>
    </citation>
    <scope>NUCLEOTIDE SEQUENCE</scope>
</reference>
<evidence type="ECO:0000313" key="2">
    <source>
        <dbReference type="Proteomes" id="UP000663868"/>
    </source>
</evidence>
<dbReference type="AlphaFoldDB" id="A0A820SF62"/>